<dbReference type="AlphaFoldDB" id="A0A4Z0LV46"/>
<feature type="signal peptide" evidence="1">
    <location>
        <begin position="1"/>
        <end position="32"/>
    </location>
</feature>
<comment type="caution">
    <text evidence="2">The sequence shown here is derived from an EMBL/GenBank/DDBJ whole genome shotgun (WGS) entry which is preliminary data.</text>
</comment>
<dbReference type="InterPro" id="IPR010281">
    <property type="entry name" value="DUF885"/>
</dbReference>
<keyword evidence="1" id="KW-0732">Signal</keyword>
<organism evidence="2 3">
    <name type="scientific">Mangrovimicrobium sediminis</name>
    <dbReference type="NCBI Taxonomy" id="2562682"/>
    <lineage>
        <taxon>Bacteria</taxon>
        <taxon>Pseudomonadati</taxon>
        <taxon>Pseudomonadota</taxon>
        <taxon>Gammaproteobacteria</taxon>
        <taxon>Cellvibrionales</taxon>
        <taxon>Halieaceae</taxon>
        <taxon>Mangrovimicrobium</taxon>
    </lineage>
</organism>
<keyword evidence="3" id="KW-1185">Reference proteome</keyword>
<protein>
    <submittedName>
        <fullName evidence="2">DUF885 domain-containing protein</fullName>
    </submittedName>
</protein>
<sequence length="626" mass="69349">MLTSPHRAAARPLLSLAAALVTTLGLHATAQASTDGWTQRMQAESDINQLGRLYLELSLEEDPVTAATYGIHGRSDGDYYYDHHLPALSPQARAGFAAQRAALQAKLDALPVKSLSRSDQIDLHILKKRIAYDRMVIEELKQHEDPVALANQLGTAFSGLVLREYAPLDQRLLSFGARCEQTPDYLAGAQADFAPANVQPTEMAKAIALSSLQGMTAEGTLFDKTLPELLGDSGLDDKQRAAIRASCDEAVAAIDAFTGWFESTVVPRENSEWRLGKALYDRKYELQLDFPVGPDALLARAEQWLESESAKLVEIGRRIHDDYLAKELAAGTVSPAAQLDDQQVVRDIFTKLAEDRSSVDTLIEDSYALADSIIGFVEKKQLMDLPPASKLRIEQTPPHLSGVAVAMIATAPPFEPDLESVWFWDLDLLAGSEDYLKEYNRASLALVYIHEGVPGHFVQLEYSNRAERLIPKVFWNGAMVEGWATYITTQLVAQGYTVYPDEPWGQDIQKMVDAKMVLRSIINAIIDLRLQRTDYAEEDALKLMTERGFQEPSEAKGKLVRAKLSSVQLASYFAGQSAIEEILAEYRIQRGEKFSYKDFNERLVGAGSPPFFAIREFMLGNAPAAY</sequence>
<accession>A0A4Z0LV46</accession>
<evidence type="ECO:0000313" key="3">
    <source>
        <dbReference type="Proteomes" id="UP000298050"/>
    </source>
</evidence>
<evidence type="ECO:0000256" key="1">
    <source>
        <dbReference type="SAM" id="SignalP"/>
    </source>
</evidence>
<dbReference type="PANTHER" id="PTHR33361">
    <property type="entry name" value="GLR0591 PROTEIN"/>
    <property type="match status" value="1"/>
</dbReference>
<evidence type="ECO:0000313" key="2">
    <source>
        <dbReference type="EMBL" id="TGD70935.1"/>
    </source>
</evidence>
<dbReference type="PANTHER" id="PTHR33361:SF15">
    <property type="entry name" value="DUF885 FAMILY LIPOPROTEIN"/>
    <property type="match status" value="1"/>
</dbReference>
<gene>
    <name evidence="2" type="ORF">E4634_20235</name>
</gene>
<dbReference type="RefSeq" id="WP_135446500.1">
    <property type="nucleotide sequence ID" value="NZ_SRLE01000017.1"/>
</dbReference>
<name>A0A4Z0LV46_9GAMM</name>
<dbReference type="Proteomes" id="UP000298050">
    <property type="component" value="Unassembled WGS sequence"/>
</dbReference>
<dbReference type="Pfam" id="PF05960">
    <property type="entry name" value="DUF885"/>
    <property type="match status" value="1"/>
</dbReference>
<feature type="chain" id="PRO_5021238103" evidence="1">
    <location>
        <begin position="33"/>
        <end position="626"/>
    </location>
</feature>
<proteinExistence type="predicted"/>
<reference evidence="2 3" key="1">
    <citation type="submission" date="2019-04" db="EMBL/GenBank/DDBJ databases">
        <title>Taxonomy of novel Haliea sp. from mangrove soil of West Coast of India.</title>
        <authorList>
            <person name="Verma A."/>
            <person name="Kumar P."/>
            <person name="Krishnamurthi S."/>
        </authorList>
    </citation>
    <scope>NUCLEOTIDE SEQUENCE [LARGE SCALE GENOMIC DNA]</scope>
    <source>
        <strain evidence="2 3">SAOS-164</strain>
    </source>
</reference>
<dbReference type="OrthoDB" id="9769898at2"/>
<dbReference type="EMBL" id="SRLE01000017">
    <property type="protein sequence ID" value="TGD70935.1"/>
    <property type="molecule type" value="Genomic_DNA"/>
</dbReference>